<gene>
    <name evidence="8" type="ORF">C7H19_09135</name>
</gene>
<keyword evidence="5" id="KW-0677">Repeat</keyword>
<evidence type="ECO:0000256" key="4">
    <source>
        <dbReference type="ARBA" id="ARBA00022729"/>
    </source>
</evidence>
<dbReference type="GO" id="GO:0005615">
    <property type="term" value="C:extracellular space"/>
    <property type="evidence" value="ECO:0007669"/>
    <property type="project" value="InterPro"/>
</dbReference>
<dbReference type="Pfam" id="PF08548">
    <property type="entry name" value="Peptidase_M10_C"/>
    <property type="match status" value="1"/>
</dbReference>
<accession>A0A2T1LZ68</accession>
<dbReference type="InterPro" id="IPR038081">
    <property type="entry name" value="CalX-like_sf"/>
</dbReference>
<evidence type="ECO:0000256" key="3">
    <source>
        <dbReference type="ARBA" id="ARBA00022525"/>
    </source>
</evidence>
<comment type="subcellular location">
    <subcellularLocation>
        <location evidence="2">Secreted</location>
    </subcellularLocation>
</comment>
<dbReference type="GO" id="GO:0016020">
    <property type="term" value="C:membrane"/>
    <property type="evidence" value="ECO:0007669"/>
    <property type="project" value="InterPro"/>
</dbReference>
<evidence type="ECO:0000313" key="9">
    <source>
        <dbReference type="Proteomes" id="UP000239001"/>
    </source>
</evidence>
<dbReference type="InterPro" id="IPR011049">
    <property type="entry name" value="Serralysin-like_metalloprot_C"/>
</dbReference>
<dbReference type="Pfam" id="PF00353">
    <property type="entry name" value="HemolysinCabind"/>
    <property type="match status" value="4"/>
</dbReference>
<dbReference type="InterPro" id="IPR003644">
    <property type="entry name" value="Calx_beta"/>
</dbReference>
<reference evidence="8 9" key="1">
    <citation type="submission" date="2018-03" db="EMBL/GenBank/DDBJ databases">
        <title>The ancient ancestry and fast evolution of plastids.</title>
        <authorList>
            <person name="Moore K.R."/>
            <person name="Magnabosco C."/>
            <person name="Momper L."/>
            <person name="Gold D.A."/>
            <person name="Bosak T."/>
            <person name="Fournier G.P."/>
        </authorList>
    </citation>
    <scope>NUCLEOTIDE SEQUENCE [LARGE SCALE GENOMIC DNA]</scope>
    <source>
        <strain evidence="8 9">CCALA 016</strain>
    </source>
</reference>
<keyword evidence="6" id="KW-0106">Calcium</keyword>
<evidence type="ECO:0000256" key="1">
    <source>
        <dbReference type="ARBA" id="ARBA00001913"/>
    </source>
</evidence>
<evidence type="ECO:0000256" key="2">
    <source>
        <dbReference type="ARBA" id="ARBA00004613"/>
    </source>
</evidence>
<keyword evidence="3" id="KW-0964">Secreted</keyword>
<dbReference type="InterPro" id="IPR001343">
    <property type="entry name" value="Hemolysn_Ca-bd"/>
</dbReference>
<name>A0A2T1LZ68_9CHRO</name>
<dbReference type="SMART" id="SM00237">
    <property type="entry name" value="Calx_beta"/>
    <property type="match status" value="1"/>
</dbReference>
<dbReference type="PANTHER" id="PTHR38340:SF1">
    <property type="entry name" value="S-LAYER PROTEIN"/>
    <property type="match status" value="1"/>
</dbReference>
<dbReference type="SUPFAM" id="SSF141072">
    <property type="entry name" value="CalX-like"/>
    <property type="match status" value="1"/>
</dbReference>
<keyword evidence="9" id="KW-1185">Reference proteome</keyword>
<dbReference type="Proteomes" id="UP000239001">
    <property type="component" value="Unassembled WGS sequence"/>
</dbReference>
<evidence type="ECO:0000256" key="6">
    <source>
        <dbReference type="ARBA" id="ARBA00022837"/>
    </source>
</evidence>
<dbReference type="Pfam" id="PF03160">
    <property type="entry name" value="Calx-beta"/>
    <property type="match status" value="2"/>
</dbReference>
<comment type="cofactor">
    <cofactor evidence="1">
        <name>Ca(2+)</name>
        <dbReference type="ChEBI" id="CHEBI:29108"/>
    </cofactor>
</comment>
<dbReference type="InterPro" id="IPR050557">
    <property type="entry name" value="RTX_toxin/Mannuronan_C5-epim"/>
</dbReference>
<dbReference type="GO" id="GO:0005509">
    <property type="term" value="F:calcium ion binding"/>
    <property type="evidence" value="ECO:0007669"/>
    <property type="project" value="InterPro"/>
</dbReference>
<dbReference type="PROSITE" id="PS00330">
    <property type="entry name" value="HEMOLYSIN_CALCIUM"/>
    <property type="match status" value="5"/>
</dbReference>
<dbReference type="PANTHER" id="PTHR38340">
    <property type="entry name" value="S-LAYER PROTEIN"/>
    <property type="match status" value="1"/>
</dbReference>
<dbReference type="OrthoDB" id="415385at2"/>
<organism evidence="8 9">
    <name type="scientific">Aphanothece hegewaldii CCALA 016</name>
    <dbReference type="NCBI Taxonomy" id="2107694"/>
    <lineage>
        <taxon>Bacteria</taxon>
        <taxon>Bacillati</taxon>
        <taxon>Cyanobacteriota</taxon>
        <taxon>Cyanophyceae</taxon>
        <taxon>Oscillatoriophycideae</taxon>
        <taxon>Chroococcales</taxon>
        <taxon>Aphanothecaceae</taxon>
        <taxon>Aphanothece</taxon>
    </lineage>
</organism>
<feature type="domain" description="Calx-beta" evidence="7">
    <location>
        <begin position="564"/>
        <end position="662"/>
    </location>
</feature>
<protein>
    <submittedName>
        <fullName evidence="8">Calcium-binding protein</fullName>
    </submittedName>
</protein>
<dbReference type="SUPFAM" id="SSF51120">
    <property type="entry name" value="beta-Roll"/>
    <property type="match status" value="4"/>
</dbReference>
<evidence type="ECO:0000259" key="7">
    <source>
        <dbReference type="SMART" id="SM00237"/>
    </source>
</evidence>
<dbReference type="GO" id="GO:0007154">
    <property type="term" value="P:cell communication"/>
    <property type="evidence" value="ECO:0007669"/>
    <property type="project" value="InterPro"/>
</dbReference>
<dbReference type="Gene3D" id="2.60.40.2030">
    <property type="match status" value="2"/>
</dbReference>
<dbReference type="InterPro" id="IPR013858">
    <property type="entry name" value="Peptidase_M10B_C"/>
</dbReference>
<proteinExistence type="predicted"/>
<dbReference type="InterPro" id="IPR018511">
    <property type="entry name" value="Hemolysin-typ_Ca-bd_CS"/>
</dbReference>
<evidence type="ECO:0000256" key="5">
    <source>
        <dbReference type="ARBA" id="ARBA00022737"/>
    </source>
</evidence>
<dbReference type="EMBL" id="PXOH01000007">
    <property type="protein sequence ID" value="PSF37705.1"/>
    <property type="molecule type" value="Genomic_DNA"/>
</dbReference>
<comment type="caution">
    <text evidence="8">The sequence shown here is derived from an EMBL/GenBank/DDBJ whole genome shotgun (WGS) entry which is preliminary data.</text>
</comment>
<keyword evidence="4" id="KW-0732">Signal</keyword>
<evidence type="ECO:0000313" key="8">
    <source>
        <dbReference type="EMBL" id="PSF37705.1"/>
    </source>
</evidence>
<dbReference type="Gene3D" id="2.150.10.10">
    <property type="entry name" value="Serralysin-like metalloprotease, C-terminal"/>
    <property type="match status" value="2"/>
</dbReference>
<reference evidence="8 9" key="2">
    <citation type="submission" date="2018-03" db="EMBL/GenBank/DDBJ databases">
        <authorList>
            <person name="Keele B.F."/>
        </authorList>
    </citation>
    <scope>NUCLEOTIDE SEQUENCE [LARGE SCALE GENOMIC DNA]</scope>
    <source>
        <strain evidence="8 9">CCALA 016</strain>
    </source>
</reference>
<dbReference type="AlphaFoldDB" id="A0A2T1LZ68"/>
<dbReference type="PRINTS" id="PR00313">
    <property type="entry name" value="CABNDNGRPT"/>
</dbReference>
<sequence>MESSNMQSHNTVLNSGFEYQNLLTIALSQTQNSLSSFASSSNYLTTLQQAFGGNFNTSVALDLVSSWQNDDFRIIPSIQIVNNNVLQGANGAFSLETDTIYISEEFIRENQQNIEAIAALLLEEIGHKIDSVLNTTDSQGDEGAIFAALILGYDLMAQELAQLQQEDDTGFIIVNGEAIAVEFQDFPGTTGNDTITGTNDDDVINGIQGNDSLSGAGGNDRIIAGVGNDTISGGTGNDTIVFDYSAGTDVITDFVQGQDKIDVSSLNLSDWTTLQLLISNDNQDNALITTYFNGGTSILKINGINFSQLQATDFIFNTDNINQTVNGDDFYSDQLFGGLGNDTIRGLRGNDVLFGERGDDRLEGGIGNDTFYGGTGKDVIVFDYSAGSDVVIDFVQGQDKIDVRSLNLSDWTTLQLLISNDNQDNALITTYFNGGTSILKINDINFSQLQAADFIFNTDNINQTIDGDDFYSDQLFGGLGNDTIRGLRGNDVLFGERGDDRLEGGLGNDTLYGGLDNDTAAYVGNRSQYSWTNNGGVFTITDSVANRDGIDTLYGIQNLRFSDQTVTIAPVEVELAINNVTLAEGNSGTNNAVFTVTRMGTATQSITVQYTTANGTATAGSDYTATTGTLTFATNETTKTIAVPIIGDTTVESNETFFVNLSNATNAIITDNQGLGTISNDDPQIPPATVTLSTNPSIVTEDGFSFIAYTFTRTGNLTNSLIVNFNVGGTATFNSDYTPIGAINYSATTGNVSFATGQNTAFVIIDPLSDTTVEPNETVNLTLTPGSGYSIGTASAVTSTITNDDAGTGNDSLTGASSNDSLNGLAGNDTLVGGEGNDTLTGKAGLDNFVFNLPSEGIDTITDFSVGDDTIVVSKVGFKSGLTVGTLATTQFIQGAAATTANHRFIYNNTNGQLLFDSDGNGVNAAISIATLSTGLAMTNQDILVIA</sequence>